<dbReference type="Pfam" id="PF05170">
    <property type="entry name" value="AsmA"/>
    <property type="match status" value="1"/>
</dbReference>
<dbReference type="GO" id="GO:0090313">
    <property type="term" value="P:regulation of protein targeting to membrane"/>
    <property type="evidence" value="ECO:0007669"/>
    <property type="project" value="TreeGrafter"/>
</dbReference>
<evidence type="ECO:0000313" key="3">
    <source>
        <dbReference type="EMBL" id="TXL73742.1"/>
    </source>
</evidence>
<dbReference type="GO" id="GO:0005886">
    <property type="term" value="C:plasma membrane"/>
    <property type="evidence" value="ECO:0007669"/>
    <property type="project" value="TreeGrafter"/>
</dbReference>
<keyword evidence="1" id="KW-0812">Transmembrane</keyword>
<proteinExistence type="predicted"/>
<feature type="transmembrane region" description="Helical" evidence="1">
    <location>
        <begin position="20"/>
        <end position="46"/>
    </location>
</feature>
<evidence type="ECO:0000313" key="4">
    <source>
        <dbReference type="Proteomes" id="UP000321638"/>
    </source>
</evidence>
<dbReference type="PANTHER" id="PTHR30441">
    <property type="entry name" value="DUF748 DOMAIN-CONTAINING PROTEIN"/>
    <property type="match status" value="1"/>
</dbReference>
<evidence type="ECO:0000256" key="1">
    <source>
        <dbReference type="SAM" id="Phobius"/>
    </source>
</evidence>
<dbReference type="AlphaFoldDB" id="A0A5C8PK57"/>
<accession>A0A5C8PK57</accession>
<dbReference type="OrthoDB" id="5749006at2"/>
<sequence>MGERQSRRYDRMVQVLTPRLVRILVRTAGIVAGSAALAAGAMYLFVTSGAFHDYVEHHAASVIGHKTRIADVAVDWGWTARLRLGGMEVANAGWGKQPYMLKAEQVDVAIRLWPLLRGELVLPSLVLRKPEIAVEIGDKDQLNWSRDETPVTMAIAEAMAPGSRVETPRIGRIEVTDGRIAYRDTSRKVELDGTLATTQAATAGDEPTAHLRLTGRLDGAPLSVRFTGGSSPLRRQSSRPYALDLDIAFGATRLTLKGSLQDPVKWTGANVDLAVAGPDLADLYPLLGIPALPSPPYRISGKLDREAGLWKLHTSKWNVGDSEVSGEVLVDDRRKPRFLTARLVSQKLVLADLAPLIGLPPANRGSASPRQRQTQQRLDAAGNLFPDVPMKLERLRAMDADVTFDARRVIAPDYLPVQALAFRTLLNNGVATVKPLTLTLEDGSAIAGDVVIDAQADTPRIKTALAGSNIELGMFFRNSKYADTTRGRVQGRISLAGAGKSVAEVMGAADGQAVAAMASGSVSSLMVSLAGLQLFDALVLSVAGDNRIPVLCALGRLNVARGVATFDRTLLDTPKSVLRVSGAIALQRQAMKVEINADPKSFDLLNVRGPVLVEGKIRQPAMRVGRTVPIPTPVFGDAKSVACEAMTRQLLSSP</sequence>
<comment type="caution">
    <text evidence="3">The sequence shown here is derived from an EMBL/GenBank/DDBJ whole genome shotgun (WGS) entry which is preliminary data.</text>
</comment>
<dbReference type="PANTHER" id="PTHR30441:SF8">
    <property type="entry name" value="DUF748 DOMAIN-CONTAINING PROTEIN"/>
    <property type="match status" value="1"/>
</dbReference>
<protein>
    <submittedName>
        <fullName evidence="3">AsmA family protein</fullName>
    </submittedName>
</protein>
<dbReference type="EMBL" id="VDUZ01000023">
    <property type="protein sequence ID" value="TXL73742.1"/>
    <property type="molecule type" value="Genomic_DNA"/>
</dbReference>
<keyword evidence="1" id="KW-0472">Membrane</keyword>
<dbReference type="InterPro" id="IPR052894">
    <property type="entry name" value="AsmA-related"/>
</dbReference>
<evidence type="ECO:0000259" key="2">
    <source>
        <dbReference type="Pfam" id="PF05170"/>
    </source>
</evidence>
<gene>
    <name evidence="3" type="ORF">FHP25_20260</name>
</gene>
<dbReference type="InterPro" id="IPR007844">
    <property type="entry name" value="AsmA"/>
</dbReference>
<keyword evidence="4" id="KW-1185">Reference proteome</keyword>
<organism evidence="3 4">
    <name type="scientific">Vineibacter terrae</name>
    <dbReference type="NCBI Taxonomy" id="2586908"/>
    <lineage>
        <taxon>Bacteria</taxon>
        <taxon>Pseudomonadati</taxon>
        <taxon>Pseudomonadota</taxon>
        <taxon>Alphaproteobacteria</taxon>
        <taxon>Hyphomicrobiales</taxon>
        <taxon>Vineibacter</taxon>
    </lineage>
</organism>
<reference evidence="3 4" key="1">
    <citation type="submission" date="2019-06" db="EMBL/GenBank/DDBJ databases">
        <title>New taxonomy in bacterial strain CC-CFT640, isolated from vineyard.</title>
        <authorList>
            <person name="Lin S.-Y."/>
            <person name="Tsai C.-F."/>
            <person name="Young C.-C."/>
        </authorList>
    </citation>
    <scope>NUCLEOTIDE SEQUENCE [LARGE SCALE GENOMIC DNA]</scope>
    <source>
        <strain evidence="3 4">CC-CFT640</strain>
    </source>
</reference>
<dbReference type="Proteomes" id="UP000321638">
    <property type="component" value="Unassembled WGS sequence"/>
</dbReference>
<keyword evidence="1" id="KW-1133">Transmembrane helix</keyword>
<name>A0A5C8PK57_9HYPH</name>
<feature type="domain" description="AsmA" evidence="2">
    <location>
        <begin position="41"/>
        <end position="566"/>
    </location>
</feature>